<keyword evidence="2" id="KW-0012">Acyltransferase</keyword>
<feature type="domain" description="N-acetyltransferase" evidence="3">
    <location>
        <begin position="2"/>
        <end position="148"/>
    </location>
</feature>
<dbReference type="CDD" id="cd04301">
    <property type="entry name" value="NAT_SF"/>
    <property type="match status" value="1"/>
</dbReference>
<reference evidence="4" key="1">
    <citation type="submission" date="2019-08" db="EMBL/GenBank/DDBJ databases">
        <authorList>
            <person name="Kucharzyk K."/>
            <person name="Murdoch R.W."/>
            <person name="Higgins S."/>
            <person name="Loffler F."/>
        </authorList>
    </citation>
    <scope>NUCLEOTIDE SEQUENCE</scope>
</reference>
<evidence type="ECO:0000259" key="3">
    <source>
        <dbReference type="PROSITE" id="PS51186"/>
    </source>
</evidence>
<organism evidence="4">
    <name type="scientific">bioreactor metagenome</name>
    <dbReference type="NCBI Taxonomy" id="1076179"/>
    <lineage>
        <taxon>unclassified sequences</taxon>
        <taxon>metagenomes</taxon>
        <taxon>ecological metagenomes</taxon>
    </lineage>
</organism>
<name>A0A644XIN5_9ZZZZ</name>
<dbReference type="InterPro" id="IPR016181">
    <property type="entry name" value="Acyl_CoA_acyltransferase"/>
</dbReference>
<dbReference type="SUPFAM" id="SSF55729">
    <property type="entry name" value="Acyl-CoA N-acyltransferases (Nat)"/>
    <property type="match status" value="1"/>
</dbReference>
<gene>
    <name evidence="4" type="ORF">SDC9_62189</name>
</gene>
<sequence length="148" mass="17000">MSEIEVFDENNKPTSEQKRAVIDFLYEHLERFGDKRDDIEKAIDYAVKNSNSFGGYLLLSYEGHDISAAVVVNKTGMKGYIPENILVYIATHKKYRGRGIGKRLMTEALRRADGNVALHVEPDNPAKFLYEKLGFTSKYLEMRYIKTN</sequence>
<dbReference type="InterPro" id="IPR000182">
    <property type="entry name" value="GNAT_dom"/>
</dbReference>
<comment type="caution">
    <text evidence="4">The sequence shown here is derived from an EMBL/GenBank/DDBJ whole genome shotgun (WGS) entry which is preliminary data.</text>
</comment>
<dbReference type="PROSITE" id="PS51186">
    <property type="entry name" value="GNAT"/>
    <property type="match status" value="1"/>
</dbReference>
<dbReference type="InterPro" id="IPR050680">
    <property type="entry name" value="YpeA/RimI_acetyltransf"/>
</dbReference>
<keyword evidence="1" id="KW-0808">Transferase</keyword>
<dbReference type="AlphaFoldDB" id="A0A644XIN5"/>
<dbReference type="GO" id="GO:0016747">
    <property type="term" value="F:acyltransferase activity, transferring groups other than amino-acyl groups"/>
    <property type="evidence" value="ECO:0007669"/>
    <property type="project" value="InterPro"/>
</dbReference>
<dbReference type="PANTHER" id="PTHR43420">
    <property type="entry name" value="ACETYLTRANSFERASE"/>
    <property type="match status" value="1"/>
</dbReference>
<dbReference type="Pfam" id="PF13508">
    <property type="entry name" value="Acetyltransf_7"/>
    <property type="match status" value="1"/>
</dbReference>
<dbReference type="EMBL" id="VSSQ01002504">
    <property type="protein sequence ID" value="MPM15817.1"/>
    <property type="molecule type" value="Genomic_DNA"/>
</dbReference>
<evidence type="ECO:0000256" key="2">
    <source>
        <dbReference type="ARBA" id="ARBA00023315"/>
    </source>
</evidence>
<accession>A0A644XIN5</accession>
<proteinExistence type="predicted"/>
<dbReference type="Gene3D" id="3.40.630.30">
    <property type="match status" value="1"/>
</dbReference>
<protein>
    <recommendedName>
        <fullName evidence="3">N-acetyltransferase domain-containing protein</fullName>
    </recommendedName>
</protein>
<evidence type="ECO:0000313" key="4">
    <source>
        <dbReference type="EMBL" id="MPM15817.1"/>
    </source>
</evidence>
<evidence type="ECO:0000256" key="1">
    <source>
        <dbReference type="ARBA" id="ARBA00022679"/>
    </source>
</evidence>